<evidence type="ECO:0000313" key="4">
    <source>
        <dbReference type="EMBL" id="CAD7274726.1"/>
    </source>
</evidence>
<dbReference type="GO" id="GO:0005096">
    <property type="term" value="F:GTPase activator activity"/>
    <property type="evidence" value="ECO:0007669"/>
    <property type="project" value="UniProtKB-KW"/>
</dbReference>
<name>A0A7R9BG73_9CRUS</name>
<dbReference type="EMBL" id="OA882326">
    <property type="protein sequence ID" value="CAD7274726.1"/>
    <property type="molecule type" value="Genomic_DNA"/>
</dbReference>
<evidence type="ECO:0000313" key="5">
    <source>
        <dbReference type="Proteomes" id="UP000678499"/>
    </source>
</evidence>
<dbReference type="OrthoDB" id="1562946at2759"/>
<accession>A0A7R9BG73</accession>
<dbReference type="Gene3D" id="1.25.10.10">
    <property type="entry name" value="Leucine-rich Repeat Variant"/>
    <property type="match status" value="1"/>
</dbReference>
<dbReference type="InterPro" id="IPR035892">
    <property type="entry name" value="C2_domain_sf"/>
</dbReference>
<dbReference type="SMART" id="SM00239">
    <property type="entry name" value="C2"/>
    <property type="match status" value="2"/>
</dbReference>
<dbReference type="Pfam" id="PF00168">
    <property type="entry name" value="C2"/>
    <property type="match status" value="3"/>
</dbReference>
<dbReference type="InterPro" id="IPR011989">
    <property type="entry name" value="ARM-like"/>
</dbReference>
<dbReference type="SUPFAM" id="SSF49562">
    <property type="entry name" value="C2 domain (Calcium/lipid-binding domain, CaLB)"/>
    <property type="match status" value="2"/>
</dbReference>
<dbReference type="Gene3D" id="1.10.506.10">
    <property type="entry name" value="GTPase Activation - p120gap, domain 1"/>
    <property type="match status" value="1"/>
</dbReference>
<reference evidence="4" key="1">
    <citation type="submission" date="2020-11" db="EMBL/GenBank/DDBJ databases">
        <authorList>
            <person name="Tran Van P."/>
        </authorList>
    </citation>
    <scope>NUCLEOTIDE SEQUENCE</scope>
</reference>
<protein>
    <submittedName>
        <fullName evidence="4">Uncharacterized protein</fullName>
    </submittedName>
</protein>
<dbReference type="AlphaFoldDB" id="A0A7R9BG73"/>
<dbReference type="PANTHER" id="PTHR10194:SF148">
    <property type="entry name" value="GTPASE-ACTIVATING PROTEIN"/>
    <property type="match status" value="1"/>
</dbReference>
<dbReference type="InterPro" id="IPR008936">
    <property type="entry name" value="Rho_GTPase_activation_prot"/>
</dbReference>
<dbReference type="InterPro" id="IPR039360">
    <property type="entry name" value="Ras_GTPase"/>
</dbReference>
<dbReference type="InterPro" id="IPR001936">
    <property type="entry name" value="RasGAP_dom"/>
</dbReference>
<feature type="non-terminal residue" evidence="4">
    <location>
        <position position="492"/>
    </location>
</feature>
<evidence type="ECO:0000259" key="3">
    <source>
        <dbReference type="PROSITE" id="PS50018"/>
    </source>
</evidence>
<evidence type="ECO:0000259" key="2">
    <source>
        <dbReference type="PROSITE" id="PS50004"/>
    </source>
</evidence>
<gene>
    <name evidence="4" type="ORF">NMOB1V02_LOCUS2549</name>
</gene>
<organism evidence="4">
    <name type="scientific">Notodromas monacha</name>
    <dbReference type="NCBI Taxonomy" id="399045"/>
    <lineage>
        <taxon>Eukaryota</taxon>
        <taxon>Metazoa</taxon>
        <taxon>Ecdysozoa</taxon>
        <taxon>Arthropoda</taxon>
        <taxon>Crustacea</taxon>
        <taxon>Oligostraca</taxon>
        <taxon>Ostracoda</taxon>
        <taxon>Podocopa</taxon>
        <taxon>Podocopida</taxon>
        <taxon>Cypridocopina</taxon>
        <taxon>Cypridoidea</taxon>
        <taxon>Cyprididae</taxon>
        <taxon>Notodromas</taxon>
    </lineage>
</organism>
<dbReference type="EMBL" id="CAJPEX010000289">
    <property type="protein sequence ID" value="CAG0914878.1"/>
    <property type="molecule type" value="Genomic_DNA"/>
</dbReference>
<dbReference type="PROSITE" id="PS50004">
    <property type="entry name" value="C2"/>
    <property type="match status" value="2"/>
</dbReference>
<sequence>MASSYEGDVRLEEKLKLKIDAAKNVIPKSSSNSGRDTFVAVALDCEEIFRTAIKQNDNNPLYGEGIEFDVPRQFRHLSFCLYDHDKNSKQHRLLGKATVKKERLKELSGKESCFQLSSCDVNDDVQGIVYLELGVKEVLGTDSPFALPSHNLIVKNVQCSNLALTNNACNPFVILTLQISEHRMEAKKSKAKMKTTRPHFDETFQFTVPAKCVRGNNYASRVAPRSSLGPCRPDDCVSALDVLYFAHLHVSVFHEQAALPTPLSKPVSLGKVRIPLRAFDLSKGHSAWYFLQPEIPGYRGAENGDEIVDGRRDVGSLRVHITYSADHVFSAKVYEKLCSLLMESPTVTPVTASAAWILGALTGLNPEAIQPLVRVFLNEKQPVTASAAWILGALTGLNPEAIQPLVRVFLNEKQVIPLIRSLAEVEMRQCTTDPTTIFRGNTLASTCLNEFMMIVGRTYLQSTLKSSLEKVLREKKPCEIDPKKITDSDSPK</sequence>
<dbReference type="Gene3D" id="2.60.40.150">
    <property type="entry name" value="C2 domain"/>
    <property type="match status" value="2"/>
</dbReference>
<dbReference type="PANTHER" id="PTHR10194">
    <property type="entry name" value="RAS GTPASE-ACTIVATING PROTEINS"/>
    <property type="match status" value="1"/>
</dbReference>
<feature type="domain" description="C2" evidence="2">
    <location>
        <begin position="1"/>
        <end position="114"/>
    </location>
</feature>
<feature type="domain" description="Ras-GAP" evidence="3">
    <location>
        <begin position="397"/>
        <end position="492"/>
    </location>
</feature>
<dbReference type="Proteomes" id="UP000678499">
    <property type="component" value="Unassembled WGS sequence"/>
</dbReference>
<dbReference type="Pfam" id="PF00616">
    <property type="entry name" value="RasGAP"/>
    <property type="match status" value="1"/>
</dbReference>
<evidence type="ECO:0000256" key="1">
    <source>
        <dbReference type="ARBA" id="ARBA00022468"/>
    </source>
</evidence>
<dbReference type="PROSITE" id="PS50018">
    <property type="entry name" value="RAS_GTPASE_ACTIV_2"/>
    <property type="match status" value="1"/>
</dbReference>
<dbReference type="SUPFAM" id="SSF48350">
    <property type="entry name" value="GTPase activation domain, GAP"/>
    <property type="match status" value="1"/>
</dbReference>
<proteinExistence type="predicted"/>
<keyword evidence="5" id="KW-1185">Reference proteome</keyword>
<feature type="domain" description="C2" evidence="2">
    <location>
        <begin position="132"/>
        <end position="289"/>
    </location>
</feature>
<dbReference type="InterPro" id="IPR000008">
    <property type="entry name" value="C2_dom"/>
</dbReference>
<keyword evidence="1" id="KW-0343">GTPase activation</keyword>